<evidence type="ECO:0000313" key="7">
    <source>
        <dbReference type="EMBL" id="NDY84242.1"/>
    </source>
</evidence>
<dbReference type="PANTHER" id="PTHR33317">
    <property type="entry name" value="POLYNUCLEOTIDYL TRANSFERASE, RIBONUCLEASE H-LIKE SUPERFAMILY PROTEIN"/>
    <property type="match status" value="1"/>
</dbReference>
<evidence type="ECO:0000256" key="4">
    <source>
        <dbReference type="ARBA" id="ARBA00022801"/>
    </source>
</evidence>
<dbReference type="HAMAP" id="MF_00651">
    <property type="entry name" value="Nuclease_YqgF"/>
    <property type="match status" value="1"/>
</dbReference>
<dbReference type="EMBL" id="JAAGRN010000010">
    <property type="protein sequence ID" value="NDY84242.1"/>
    <property type="molecule type" value="Genomic_DNA"/>
</dbReference>
<evidence type="ECO:0000256" key="1">
    <source>
        <dbReference type="ARBA" id="ARBA00022490"/>
    </source>
</evidence>
<dbReference type="SUPFAM" id="SSF53098">
    <property type="entry name" value="Ribonuclease H-like"/>
    <property type="match status" value="1"/>
</dbReference>
<dbReference type="EC" id="3.1.-.-" evidence="5"/>
<dbReference type="GO" id="GO:0016788">
    <property type="term" value="F:hydrolase activity, acting on ester bonds"/>
    <property type="evidence" value="ECO:0007669"/>
    <property type="project" value="UniProtKB-UniRule"/>
</dbReference>
<keyword evidence="1 5" id="KW-0963">Cytoplasm</keyword>
<dbReference type="GO" id="GO:0005829">
    <property type="term" value="C:cytosol"/>
    <property type="evidence" value="ECO:0007669"/>
    <property type="project" value="TreeGrafter"/>
</dbReference>
<evidence type="ECO:0000259" key="6">
    <source>
        <dbReference type="SMART" id="SM00732"/>
    </source>
</evidence>
<dbReference type="Pfam" id="PF03652">
    <property type="entry name" value="RuvX"/>
    <property type="match status" value="1"/>
</dbReference>
<dbReference type="Gene3D" id="3.30.420.140">
    <property type="entry name" value="YqgF/RNase H-like domain"/>
    <property type="match status" value="1"/>
</dbReference>
<dbReference type="InterPro" id="IPR006641">
    <property type="entry name" value="YqgF/RNaseH-like_dom"/>
</dbReference>
<accession>A0A6B2R1Y3</accession>
<name>A0A6B2R1Y3_9BURK</name>
<protein>
    <recommendedName>
        <fullName evidence="5">Putative pre-16S rRNA nuclease</fullName>
        <ecNumber evidence="5">3.1.-.-</ecNumber>
    </recommendedName>
</protein>
<sequence>MLEETLLAFDYGAKKLGVALGNSLLRQARPLDIILEQTRVGRFERIEKLIRTWKPDRVVVGLALEPDGSEHYPAGHCRRFARQIEGRFGIPVVMVDERGSSVEAQKITGNDHDDAQAAAIILQRYFDALT</sequence>
<keyword evidence="2 5" id="KW-0690">Ribosome biogenesis</keyword>
<dbReference type="PANTHER" id="PTHR33317:SF4">
    <property type="entry name" value="POLYNUCLEOTIDYL TRANSFERASE, RIBONUCLEASE H-LIKE SUPERFAMILY PROTEIN"/>
    <property type="match status" value="1"/>
</dbReference>
<evidence type="ECO:0000256" key="3">
    <source>
        <dbReference type="ARBA" id="ARBA00022722"/>
    </source>
</evidence>
<dbReference type="SMART" id="SM00732">
    <property type="entry name" value="YqgFc"/>
    <property type="match status" value="1"/>
</dbReference>
<keyword evidence="4 5" id="KW-0378">Hydrolase</keyword>
<comment type="similarity">
    <text evidence="5">Belongs to the YqgF HJR family.</text>
</comment>
<dbReference type="InterPro" id="IPR012337">
    <property type="entry name" value="RNaseH-like_sf"/>
</dbReference>
<evidence type="ECO:0000256" key="2">
    <source>
        <dbReference type="ARBA" id="ARBA00022517"/>
    </source>
</evidence>
<comment type="subcellular location">
    <subcellularLocation>
        <location evidence="5">Cytoplasm</location>
    </subcellularLocation>
</comment>
<dbReference type="GO" id="GO:0000967">
    <property type="term" value="P:rRNA 5'-end processing"/>
    <property type="evidence" value="ECO:0007669"/>
    <property type="project" value="UniProtKB-UniRule"/>
</dbReference>
<dbReference type="NCBIfam" id="TIGR00250">
    <property type="entry name" value="RNAse_H_YqgF"/>
    <property type="match status" value="1"/>
</dbReference>
<proteinExistence type="inferred from homology"/>
<keyword evidence="3 5" id="KW-0540">Nuclease</keyword>
<dbReference type="CDD" id="cd16964">
    <property type="entry name" value="YqgF"/>
    <property type="match status" value="1"/>
</dbReference>
<dbReference type="AlphaFoldDB" id="A0A6B2R1Y3"/>
<reference evidence="7" key="1">
    <citation type="submission" date="2020-02" db="EMBL/GenBank/DDBJ databases">
        <authorList>
            <person name="Chen W.-M."/>
        </authorList>
    </citation>
    <scope>NUCLEOTIDE SEQUENCE</scope>
    <source>
        <strain evidence="7">NBD-18</strain>
    </source>
</reference>
<comment type="function">
    <text evidence="5">Could be a nuclease involved in processing of the 5'-end of pre-16S rRNA.</text>
</comment>
<dbReference type="InterPro" id="IPR037027">
    <property type="entry name" value="YqgF/RNaseH-like_dom_sf"/>
</dbReference>
<comment type="caution">
    <text evidence="7">The sequence shown here is derived from an EMBL/GenBank/DDBJ whole genome shotgun (WGS) entry which is preliminary data.</text>
</comment>
<gene>
    <name evidence="7" type="primary">ruvX</name>
    <name evidence="7" type="ORF">G3I67_13495</name>
</gene>
<dbReference type="InterPro" id="IPR005227">
    <property type="entry name" value="YqgF"/>
</dbReference>
<organism evidence="7">
    <name type="scientific">Sheuella amnicola</name>
    <dbReference type="NCBI Taxonomy" id="2707330"/>
    <lineage>
        <taxon>Bacteria</taxon>
        <taxon>Pseudomonadati</taxon>
        <taxon>Pseudomonadota</taxon>
        <taxon>Betaproteobacteria</taxon>
        <taxon>Burkholderiales</taxon>
        <taxon>Alcaligenaceae</taxon>
        <taxon>Sheuella</taxon>
    </lineage>
</organism>
<feature type="domain" description="YqgF/RNase H-like" evidence="6">
    <location>
        <begin position="4"/>
        <end position="104"/>
    </location>
</feature>
<dbReference type="GO" id="GO:0004518">
    <property type="term" value="F:nuclease activity"/>
    <property type="evidence" value="ECO:0007669"/>
    <property type="project" value="UniProtKB-KW"/>
</dbReference>
<evidence type="ECO:0000256" key="5">
    <source>
        <dbReference type="HAMAP-Rule" id="MF_00651"/>
    </source>
</evidence>
<dbReference type="RefSeq" id="WP_163656054.1">
    <property type="nucleotide sequence ID" value="NZ_JAAGRN010000010.1"/>
</dbReference>